<gene>
    <name evidence="2" type="ORF">BED47_12280</name>
</gene>
<proteinExistence type="predicted"/>
<accession>A0ABX2ZK89</accession>
<organism evidence="2 3">
    <name type="scientific">Gottfriedia luciferensis</name>
    <dbReference type="NCBI Taxonomy" id="178774"/>
    <lineage>
        <taxon>Bacteria</taxon>
        <taxon>Bacillati</taxon>
        <taxon>Bacillota</taxon>
        <taxon>Bacilli</taxon>
        <taxon>Bacillales</taxon>
        <taxon>Bacillaceae</taxon>
        <taxon>Gottfriedia</taxon>
    </lineage>
</organism>
<evidence type="ECO:0000256" key="1">
    <source>
        <dbReference type="SAM" id="Phobius"/>
    </source>
</evidence>
<reference evidence="2 3" key="1">
    <citation type="submission" date="2016-07" db="EMBL/GenBank/DDBJ databases">
        <authorList>
            <person name="Townsley L."/>
            <person name="Shank E.A."/>
        </authorList>
    </citation>
    <scope>NUCLEOTIDE SEQUENCE [LARGE SCALE GENOMIC DNA]</scope>
    <source>
        <strain evidence="2 3">CH01</strain>
    </source>
</reference>
<dbReference type="Proteomes" id="UP000094580">
    <property type="component" value="Unassembled WGS sequence"/>
</dbReference>
<evidence type="ECO:0000313" key="3">
    <source>
        <dbReference type="Proteomes" id="UP000094580"/>
    </source>
</evidence>
<feature type="transmembrane region" description="Helical" evidence="1">
    <location>
        <begin position="453"/>
        <end position="471"/>
    </location>
</feature>
<keyword evidence="3" id="KW-1185">Reference proteome</keyword>
<evidence type="ECO:0000313" key="2">
    <source>
        <dbReference type="EMBL" id="ODG90111.1"/>
    </source>
</evidence>
<dbReference type="RefSeq" id="WP_069035010.1">
    <property type="nucleotide sequence ID" value="NZ_MDKC01000035.1"/>
</dbReference>
<protein>
    <submittedName>
        <fullName evidence="2">Uncharacterized protein</fullName>
    </submittedName>
</protein>
<name>A0ABX2ZK89_9BACI</name>
<keyword evidence="1" id="KW-0812">Transmembrane</keyword>
<dbReference type="EMBL" id="MDKC01000035">
    <property type="protein sequence ID" value="ODG90111.1"/>
    <property type="molecule type" value="Genomic_DNA"/>
</dbReference>
<comment type="caution">
    <text evidence="2">The sequence shown here is derived from an EMBL/GenBank/DDBJ whole genome shotgun (WGS) entry which is preliminary data.</text>
</comment>
<sequence>MSNYKSQLKRIVEGLKHTDPAIRHDAIFELIELSEVDNLQFNLLTLEWLAKEAAYPYPTSFKVWDEPSYHLINFISHFEIPELTEALIKYYPEYSKAAKEEVFRYITSFDGEEYELAILELIEQDIQNKQVVLPLDILYANPGIIIKLLEKHSQLFEVEEYKTTFYRLLSYCLDKNYLDRFKTKYIGPLLLVDYQKQVEEFLPYQNDYDIKFVYGSWKETYLQIRSTMSIYLSLMEYYFNDEMTPFIKEAMSFTDPFIRTNAIIAALQRDIDVPEDLLLECATNIESTEYFYWEILRIRKEHLFPIKEKKQEYFAKSHLFLYIVQEHDFVPETIELIKHLDIENSYNQPIRYYLASVSHDDQVIPAWVGAYALEEEDDSVHMWDGTYLEDGQFNEKSIEEHVQLFMDKRANEKEEDASIVYYEGKPKISKWFYAWYVLLAFRGYQAFSTMDPVYITLTSLLAVLIVSYHIYKTKLLKNKIEIVGNVVRYTDKDAHSQILLEDIKKITIQKSNMKTRMLDRRSKVVAIYNKQNKVALEFPLECVSYDEFAFVVDELTDHLKEQPHIQQQ</sequence>
<keyword evidence="1" id="KW-0472">Membrane</keyword>
<keyword evidence="1" id="KW-1133">Transmembrane helix</keyword>